<feature type="coiled-coil region" evidence="1">
    <location>
        <begin position="335"/>
        <end position="372"/>
    </location>
</feature>
<dbReference type="OrthoDB" id="2446464at2759"/>
<feature type="compositionally biased region" description="Acidic residues" evidence="2">
    <location>
        <begin position="592"/>
        <end position="602"/>
    </location>
</feature>
<feature type="transmembrane region" description="Helical" evidence="3">
    <location>
        <begin position="30"/>
        <end position="48"/>
    </location>
</feature>
<dbReference type="SUPFAM" id="SSF52058">
    <property type="entry name" value="L domain-like"/>
    <property type="match status" value="1"/>
</dbReference>
<evidence type="ECO:0000313" key="5">
    <source>
        <dbReference type="Proteomes" id="UP001153678"/>
    </source>
</evidence>
<keyword evidence="1" id="KW-0175">Coiled coil</keyword>
<evidence type="ECO:0000256" key="1">
    <source>
        <dbReference type="SAM" id="Coils"/>
    </source>
</evidence>
<evidence type="ECO:0000313" key="4">
    <source>
        <dbReference type="EMBL" id="CAI2186443.1"/>
    </source>
</evidence>
<evidence type="ECO:0000256" key="2">
    <source>
        <dbReference type="SAM" id="MobiDB-lite"/>
    </source>
</evidence>
<dbReference type="Gene3D" id="3.80.10.10">
    <property type="entry name" value="Ribonuclease Inhibitor"/>
    <property type="match status" value="1"/>
</dbReference>
<feature type="region of interest" description="Disordered" evidence="2">
    <location>
        <begin position="592"/>
        <end position="621"/>
    </location>
</feature>
<keyword evidence="5" id="KW-1185">Reference proteome</keyword>
<feature type="region of interest" description="Disordered" evidence="2">
    <location>
        <begin position="1123"/>
        <end position="1152"/>
    </location>
</feature>
<name>A0A9W4SYS6_9GLOM</name>
<keyword evidence="3" id="KW-0812">Transmembrane</keyword>
<proteinExistence type="predicted"/>
<dbReference type="InterPro" id="IPR032675">
    <property type="entry name" value="LRR_dom_sf"/>
</dbReference>
<reference evidence="4" key="1">
    <citation type="submission" date="2022-08" db="EMBL/GenBank/DDBJ databases">
        <authorList>
            <person name="Kallberg Y."/>
            <person name="Tangrot J."/>
            <person name="Rosling A."/>
        </authorList>
    </citation>
    <scope>NUCLEOTIDE SEQUENCE</scope>
    <source>
        <strain evidence="4">Wild A</strain>
    </source>
</reference>
<protein>
    <submittedName>
        <fullName evidence="4">10001_t:CDS:1</fullName>
    </submittedName>
</protein>
<dbReference type="AlphaFoldDB" id="A0A9W4SYS6"/>
<sequence>MYNTDHYFDFDSPPKSVAKSKKKKQQQQQMFLLLLLAVGAAYYFMIYLPEEEKKKKLEQQQANTNNKIVKAKTSALIGQYQKLASLFADGDRNPKFYFSRAATYKIYFPPSLREYYEKGQESKDDSFRSKLSMLEEEEKLILSDEIKGTGKTATMKNLCVRSNKYPLVEIKGSNLTPTELDQSSEILPLQKFAYTINEANQISNNSAFFQPNQLRFLKDYQVERATYRKGRLSNPLDFNSFIENNPNAQIEMEEDEKDEDGNPTGGKVKIDIEIAVKRRNIMSYDGSFESIKKETVEKVLDTRLTAVGICVASAGAATPFVAASATAGYLVGNAVDKEEMEREKILLQNQQYKDAKNELDTQINTNNQTQNQINDIVGKINGTIPRQPNETDEYLNTQLGILTNNLRKGESRLDGLRGELDKLRKSLGGNSNLMSLLGLDKLSFTDKQQLQSEIMQLEQNATNPENQSELESKKKQLKDLEDKQKKIDQQLTLTIQITILQREINQLTNKPTRTATEEALLTSKKKELEELLRKRGNSNTTNNSDKGDKTALIIGCGVFCLFTLLLIFILARNHEEDLRKECKKYLKKNDYDSGEDLNDSDIEQSREEYSGDEEREANLSEVSYNDHLLDERQENREDFNHSLTPELQQEWKYHGFNYDEVKILLPMGLTANKAGFIQHKKKKNYEKNTERNLSIEEAFIHLSAQKWKKNEKKTPKDIKENIMKLKKECLIRSSTKNLEEIFMQNSEFADYLRKENYTPLLSPNDLEKLKKDFYNAQNYLDRTYPLKGRSKIKEMSINGRLTDSLVIRNWTSLEKLNGLEIDNCQKLIEINCSDNQLTNLVISNCPLVSRLNAEKNNLTDLSFLDNLNPKEVTFLDISHNSLAPQDLKLGSSPGISSSLRIDDTNLDSDLEYLPPEIKRFGPMKGGKLNCPQIDKELKNHLHSNPVSFDAHADKLLVIKNSIQEFFNKYLKEASFWTMAVGTGLSIRYTEVGTPIALFGIFGERFSSRMKKSLCSREKKLQEELSGKHIDEFIKVIKDLEDNYNQLIGIHSDLSLGIISENPTDSKRINCSYLAFRGAMIELREKTKLYSKDEERAEQAAKEERAIEFFQKLQKIDDYRQNTHRNEVESETVSVRDYSSTSSLLGNQETDEQEIENTELENLQIKEKTQIDQIQFIPPQTEFTFTTPIKSNSEELQAQVQISKKNN</sequence>
<comment type="caution">
    <text evidence="4">The sequence shown here is derived from an EMBL/GenBank/DDBJ whole genome shotgun (WGS) entry which is preliminary data.</text>
</comment>
<feature type="compositionally biased region" description="Polar residues" evidence="2">
    <location>
        <begin position="1130"/>
        <end position="1147"/>
    </location>
</feature>
<dbReference type="Proteomes" id="UP001153678">
    <property type="component" value="Unassembled WGS sequence"/>
</dbReference>
<dbReference type="EMBL" id="CAMKVN010004147">
    <property type="protein sequence ID" value="CAI2186443.1"/>
    <property type="molecule type" value="Genomic_DNA"/>
</dbReference>
<keyword evidence="3" id="KW-1133">Transmembrane helix</keyword>
<evidence type="ECO:0000256" key="3">
    <source>
        <dbReference type="SAM" id="Phobius"/>
    </source>
</evidence>
<accession>A0A9W4SYS6</accession>
<feature type="coiled-coil region" evidence="1">
    <location>
        <begin position="406"/>
        <end position="490"/>
    </location>
</feature>
<organism evidence="4 5">
    <name type="scientific">Funneliformis geosporum</name>
    <dbReference type="NCBI Taxonomy" id="1117311"/>
    <lineage>
        <taxon>Eukaryota</taxon>
        <taxon>Fungi</taxon>
        <taxon>Fungi incertae sedis</taxon>
        <taxon>Mucoromycota</taxon>
        <taxon>Glomeromycotina</taxon>
        <taxon>Glomeromycetes</taxon>
        <taxon>Glomerales</taxon>
        <taxon>Glomeraceae</taxon>
        <taxon>Funneliformis</taxon>
    </lineage>
</organism>
<keyword evidence="3" id="KW-0472">Membrane</keyword>
<gene>
    <name evidence="4" type="ORF">FWILDA_LOCUS12578</name>
</gene>